<name>A0A328DAL0_9ASTE</name>
<evidence type="ECO:0000313" key="1">
    <source>
        <dbReference type="EMBL" id="RAL42516.1"/>
    </source>
</evidence>
<organism evidence="1 2">
    <name type="scientific">Cuscuta australis</name>
    <dbReference type="NCBI Taxonomy" id="267555"/>
    <lineage>
        <taxon>Eukaryota</taxon>
        <taxon>Viridiplantae</taxon>
        <taxon>Streptophyta</taxon>
        <taxon>Embryophyta</taxon>
        <taxon>Tracheophyta</taxon>
        <taxon>Spermatophyta</taxon>
        <taxon>Magnoliopsida</taxon>
        <taxon>eudicotyledons</taxon>
        <taxon>Gunneridae</taxon>
        <taxon>Pentapetalae</taxon>
        <taxon>asterids</taxon>
        <taxon>lamiids</taxon>
        <taxon>Solanales</taxon>
        <taxon>Convolvulaceae</taxon>
        <taxon>Cuscuteae</taxon>
        <taxon>Cuscuta</taxon>
        <taxon>Cuscuta subgen. Grammica</taxon>
        <taxon>Cuscuta sect. Cleistogrammica</taxon>
    </lineage>
</organism>
<accession>A0A328DAL0</accession>
<dbReference type="PANTHER" id="PTHR33220">
    <property type="entry name" value="BNAA09G04420D PROTEIN"/>
    <property type="match status" value="1"/>
</dbReference>
<gene>
    <name evidence="1" type="ORF">DM860_011134</name>
</gene>
<evidence type="ECO:0000313" key="2">
    <source>
        <dbReference type="Proteomes" id="UP000249390"/>
    </source>
</evidence>
<comment type="caution">
    <text evidence="1">The sequence shown here is derived from an EMBL/GenBank/DDBJ whole genome shotgun (WGS) entry which is preliminary data.</text>
</comment>
<dbReference type="Proteomes" id="UP000249390">
    <property type="component" value="Unassembled WGS sequence"/>
</dbReference>
<dbReference type="PANTHER" id="PTHR33220:SF5">
    <property type="entry name" value="RRNA INTRON-ENCODED HOMING ENDONUCLEASE"/>
    <property type="match status" value="1"/>
</dbReference>
<dbReference type="EMBL" id="NQVE01000169">
    <property type="protein sequence ID" value="RAL42516.1"/>
    <property type="molecule type" value="Genomic_DNA"/>
</dbReference>
<sequence>MPSLVLWEVVRAPRVLRHLRTQVVDLWALHSTRLETRTKESDMCASWRVEKLARRFECEHTCWDPKDGELCLSGVKPEETLVEARSDTDVQIVRLTWVGGCSCFVEPCHRINSSKWAIFGKQKWRCEMNRKPGYGAKLCANLDPTKGVGRLRQQDGGHGCRNPLRSV</sequence>
<protein>
    <submittedName>
        <fullName evidence="1">Uncharacterized protein</fullName>
    </submittedName>
</protein>
<dbReference type="AlphaFoldDB" id="A0A328DAL0"/>
<proteinExistence type="predicted"/>
<reference evidence="1 2" key="1">
    <citation type="submission" date="2018-06" db="EMBL/GenBank/DDBJ databases">
        <title>The Genome of Cuscuta australis (Dodder) Provides Insight into the Evolution of Plant Parasitism.</title>
        <authorList>
            <person name="Liu H."/>
        </authorList>
    </citation>
    <scope>NUCLEOTIDE SEQUENCE [LARGE SCALE GENOMIC DNA]</scope>
    <source>
        <strain evidence="2">cv. Yunnan</strain>
        <tissue evidence="1">Vines</tissue>
    </source>
</reference>
<keyword evidence="2" id="KW-1185">Reference proteome</keyword>